<dbReference type="PROSITE" id="PS50879">
    <property type="entry name" value="RNASE_H_1"/>
    <property type="match status" value="1"/>
</dbReference>
<evidence type="ECO:0000256" key="2">
    <source>
        <dbReference type="ARBA" id="ARBA00005300"/>
    </source>
</evidence>
<name>A0A2A6B6M6_PRIPA</name>
<organism evidence="8 9">
    <name type="scientific">Pristionchus pacificus</name>
    <name type="common">Parasitic nematode worm</name>
    <dbReference type="NCBI Taxonomy" id="54126"/>
    <lineage>
        <taxon>Eukaryota</taxon>
        <taxon>Metazoa</taxon>
        <taxon>Ecdysozoa</taxon>
        <taxon>Nematoda</taxon>
        <taxon>Chromadorea</taxon>
        <taxon>Rhabditida</taxon>
        <taxon>Rhabditina</taxon>
        <taxon>Diplogasteromorpha</taxon>
        <taxon>Diplogasteroidea</taxon>
        <taxon>Neodiplogasteridae</taxon>
        <taxon>Pristionchus</taxon>
    </lineage>
</organism>
<evidence type="ECO:0000313" key="9">
    <source>
        <dbReference type="Proteomes" id="UP000005239"/>
    </source>
</evidence>
<comment type="similarity">
    <text evidence="2">Belongs to the RNase H family.</text>
</comment>
<dbReference type="InterPro" id="IPR050092">
    <property type="entry name" value="RNase_H"/>
</dbReference>
<dbReference type="CDD" id="cd09280">
    <property type="entry name" value="RNase_HI_eukaryote_like"/>
    <property type="match status" value="1"/>
</dbReference>
<sequence length="381" mass="43129">MASNNDIDRGRDPNRNIVYTDGHCTSKKKIGSVAGWAMFWGDNHPFNTYGTVEGPPTHPRACLWAACEAAEKAYNAHFRNLTIRTDSCQLYDTMNKHIKTWRSNGWRTEHGKAVANRDLVEELDFYRRRMDIVFEPVDGKVSGNEMADTFAWKAAHEALETRGRDGNNNNNNNKIKHSYEDDYFNGVPYTRRHLRDTGDGYESGGIVCCLISPGRSSSPLGPRSTTMGEEVVAYMGTAERRIEGVKVISWAVLFPSRPALNYGRLTRNAGDSDGGKVHFAQLCALLKILWQVDRVNEEAGRKVIDKVIVKTNARRFVTSVQLELPRISSAGYVGERRHKARVMELIKAYRQYVELDMYFAPTSDEHVERVAEMAKEMLGKK</sequence>
<comment type="catalytic activity">
    <reaction evidence="1">
        <text>Endonucleolytic cleavage to 5'-phosphomonoester.</text>
        <dbReference type="EC" id="3.1.26.4"/>
    </reaction>
</comment>
<keyword evidence="5" id="KW-0479">Metal-binding</keyword>
<reference evidence="9" key="1">
    <citation type="journal article" date="2008" name="Nat. Genet.">
        <title>The Pristionchus pacificus genome provides a unique perspective on nematode lifestyle and parasitism.</title>
        <authorList>
            <person name="Dieterich C."/>
            <person name="Clifton S.W."/>
            <person name="Schuster L.N."/>
            <person name="Chinwalla A."/>
            <person name="Delehaunty K."/>
            <person name="Dinkelacker I."/>
            <person name="Fulton L."/>
            <person name="Fulton R."/>
            <person name="Godfrey J."/>
            <person name="Minx P."/>
            <person name="Mitreva M."/>
            <person name="Roeseler W."/>
            <person name="Tian H."/>
            <person name="Witte H."/>
            <person name="Yang S.P."/>
            <person name="Wilson R.K."/>
            <person name="Sommer R.J."/>
        </authorList>
    </citation>
    <scope>NUCLEOTIDE SEQUENCE [LARGE SCALE GENOMIC DNA]</scope>
    <source>
        <strain evidence="9">PS312</strain>
    </source>
</reference>
<evidence type="ECO:0000256" key="5">
    <source>
        <dbReference type="ARBA" id="ARBA00022723"/>
    </source>
</evidence>
<dbReference type="InterPro" id="IPR036397">
    <property type="entry name" value="RNaseH_sf"/>
</dbReference>
<dbReference type="GO" id="GO:0043137">
    <property type="term" value="P:DNA replication, removal of RNA primer"/>
    <property type="evidence" value="ECO:0000318"/>
    <property type="project" value="GO_Central"/>
</dbReference>
<dbReference type="InterPro" id="IPR012337">
    <property type="entry name" value="RNaseH-like_sf"/>
</dbReference>
<keyword evidence="4" id="KW-0540">Nuclease</keyword>
<dbReference type="GO" id="GO:0003676">
    <property type="term" value="F:nucleic acid binding"/>
    <property type="evidence" value="ECO:0007669"/>
    <property type="project" value="InterPro"/>
</dbReference>
<keyword evidence="9" id="KW-1185">Reference proteome</keyword>
<dbReference type="SUPFAM" id="SSF53098">
    <property type="entry name" value="Ribonuclease H-like"/>
    <property type="match status" value="1"/>
</dbReference>
<dbReference type="AlphaFoldDB" id="A0A2A6B6M6"/>
<evidence type="ECO:0000256" key="3">
    <source>
        <dbReference type="ARBA" id="ARBA00012180"/>
    </source>
</evidence>
<evidence type="ECO:0000313" key="8">
    <source>
        <dbReference type="EnsemblMetazoa" id="PPA32437.1"/>
    </source>
</evidence>
<dbReference type="EC" id="3.1.26.4" evidence="3"/>
<evidence type="ECO:0000256" key="6">
    <source>
        <dbReference type="ARBA" id="ARBA00022759"/>
    </source>
</evidence>
<dbReference type="GO" id="GO:0004523">
    <property type="term" value="F:RNA-DNA hybrid ribonuclease activity"/>
    <property type="evidence" value="ECO:0000318"/>
    <property type="project" value="GO_Central"/>
</dbReference>
<keyword evidence="7" id="KW-0378">Hydrolase</keyword>
<accession>A0A2A6B6M6</accession>
<dbReference type="OrthoDB" id="5796743at2759"/>
<gene>
    <name evidence="8" type="primary">WBGene00205298</name>
</gene>
<keyword evidence="6" id="KW-0255">Endonuclease</keyword>
<protein>
    <recommendedName>
        <fullName evidence="3">ribonuclease H</fullName>
        <ecNumber evidence="3">3.1.26.4</ecNumber>
    </recommendedName>
</protein>
<proteinExistence type="inferred from homology"/>
<dbReference type="PANTHER" id="PTHR10642:SF26">
    <property type="entry name" value="RIBONUCLEASE H1"/>
    <property type="match status" value="1"/>
</dbReference>
<evidence type="ECO:0000256" key="4">
    <source>
        <dbReference type="ARBA" id="ARBA00022722"/>
    </source>
</evidence>
<reference evidence="8" key="2">
    <citation type="submission" date="2022-06" db="UniProtKB">
        <authorList>
            <consortium name="EnsemblMetazoa"/>
        </authorList>
    </citation>
    <scope>IDENTIFICATION</scope>
    <source>
        <strain evidence="8">PS312</strain>
    </source>
</reference>
<dbReference type="Gene3D" id="3.30.420.10">
    <property type="entry name" value="Ribonuclease H-like superfamily/Ribonuclease H"/>
    <property type="match status" value="1"/>
</dbReference>
<dbReference type="Proteomes" id="UP000005239">
    <property type="component" value="Unassembled WGS sequence"/>
</dbReference>
<dbReference type="InterPro" id="IPR002156">
    <property type="entry name" value="RNaseH_domain"/>
</dbReference>
<accession>A0A8R1YM41</accession>
<evidence type="ECO:0000256" key="7">
    <source>
        <dbReference type="ARBA" id="ARBA00022801"/>
    </source>
</evidence>
<evidence type="ECO:0000256" key="1">
    <source>
        <dbReference type="ARBA" id="ARBA00000077"/>
    </source>
</evidence>
<dbReference type="EnsemblMetazoa" id="PPA32437.1">
    <property type="protein sequence ID" value="PPA32437.1"/>
    <property type="gene ID" value="WBGene00205298"/>
</dbReference>
<dbReference type="Pfam" id="PF00075">
    <property type="entry name" value="RNase_H"/>
    <property type="match status" value="1"/>
</dbReference>
<dbReference type="GO" id="GO:0046872">
    <property type="term" value="F:metal ion binding"/>
    <property type="evidence" value="ECO:0007669"/>
    <property type="project" value="UniProtKB-KW"/>
</dbReference>
<dbReference type="PANTHER" id="PTHR10642">
    <property type="entry name" value="RIBONUCLEASE H1"/>
    <property type="match status" value="1"/>
</dbReference>